<dbReference type="AlphaFoldDB" id="X1ANQ4"/>
<gene>
    <name evidence="1" type="ORF">S01H4_28335</name>
</gene>
<proteinExistence type="predicted"/>
<sequence length="83" mass="9853">MNEKKISESVKNPIYEENKNLLDAVFDQSNIMIAHMDTQFNFLRVSKAYAEADKKNTDFFMGENHFDLYPNEENEKIFRNVIE</sequence>
<comment type="caution">
    <text evidence="1">The sequence shown here is derived from an EMBL/GenBank/DDBJ whole genome shotgun (WGS) entry which is preliminary data.</text>
</comment>
<dbReference type="SUPFAM" id="SSF55785">
    <property type="entry name" value="PYP-like sensor domain (PAS domain)"/>
    <property type="match status" value="1"/>
</dbReference>
<accession>X1ANQ4</accession>
<organism evidence="1">
    <name type="scientific">marine sediment metagenome</name>
    <dbReference type="NCBI Taxonomy" id="412755"/>
    <lineage>
        <taxon>unclassified sequences</taxon>
        <taxon>metagenomes</taxon>
        <taxon>ecological metagenomes</taxon>
    </lineage>
</organism>
<evidence type="ECO:0008006" key="2">
    <source>
        <dbReference type="Google" id="ProtNLM"/>
    </source>
</evidence>
<reference evidence="1" key="1">
    <citation type="journal article" date="2014" name="Front. Microbiol.">
        <title>High frequency of phylogenetically diverse reductive dehalogenase-homologous genes in deep subseafloor sedimentary metagenomes.</title>
        <authorList>
            <person name="Kawai M."/>
            <person name="Futagami T."/>
            <person name="Toyoda A."/>
            <person name="Takaki Y."/>
            <person name="Nishi S."/>
            <person name="Hori S."/>
            <person name="Arai W."/>
            <person name="Tsubouchi T."/>
            <person name="Morono Y."/>
            <person name="Uchiyama I."/>
            <person name="Ito T."/>
            <person name="Fujiyama A."/>
            <person name="Inagaki F."/>
            <person name="Takami H."/>
        </authorList>
    </citation>
    <scope>NUCLEOTIDE SEQUENCE</scope>
    <source>
        <strain evidence="1">Expedition CK06-06</strain>
    </source>
</reference>
<dbReference type="InterPro" id="IPR035965">
    <property type="entry name" value="PAS-like_dom_sf"/>
</dbReference>
<protein>
    <recommendedName>
        <fullName evidence="2">PAS fold-4 domain-containing protein</fullName>
    </recommendedName>
</protein>
<dbReference type="EMBL" id="BART01014064">
    <property type="protein sequence ID" value="GAG84400.1"/>
    <property type="molecule type" value="Genomic_DNA"/>
</dbReference>
<name>X1ANQ4_9ZZZZ</name>
<feature type="non-terminal residue" evidence="1">
    <location>
        <position position="83"/>
    </location>
</feature>
<dbReference type="Gene3D" id="3.30.450.20">
    <property type="entry name" value="PAS domain"/>
    <property type="match status" value="1"/>
</dbReference>
<evidence type="ECO:0000313" key="1">
    <source>
        <dbReference type="EMBL" id="GAG84400.1"/>
    </source>
</evidence>